<protein>
    <submittedName>
        <fullName evidence="1">Uncharacterized protein</fullName>
    </submittedName>
</protein>
<sequence length="500" mass="58034">MQVTDPVSKPPKPPKNQLTDDEYAKVLNIQFSNIVSGQSNNSLGNFASINIEDSSLEFAPTIITKGGRLFVAEFKAGVSDGISSVFSNSKLNTNISLKANYHFIDPSKSSKVGVKNLHIRKQYEEKLIKEQKENIDFIRNQKLASLKNEISENEIEYNKNLNAIEIENDSELRINNYKLSVDIKTEELKKKKGEIESLPNNAEREYKTKQKQKEINDLQIEINDLNIKILTEKLSEKRLDILKNKNIIVKRKIDSLSDLVKTFNAEIEILESNIKLVSKYKSNKIEFDVTQFALRWFSLSYEVSSDKFKLFDSSKNLDSQIMKEEFVSHVFGVQYSWYNWNSTDSFKTFYWTNGLNFSYTNNFGDLTKLEISETQEFGTTLGERNSTTKFNVYTGDYKEKIKGVELYSDFYYFLFHNNQAAFHINPQYVFLDNLKPRLNFGLGLLFALKDVKKENKSIVNAELYYNFLDLFKSTDTDYKLFERNDIGIRLTFPINFLNKI</sequence>
<dbReference type="EMBL" id="BMNR01000001">
    <property type="protein sequence ID" value="GGK10911.1"/>
    <property type="molecule type" value="Genomic_DNA"/>
</dbReference>
<organism evidence="1 2">
    <name type="scientific">Yeosuana aromativorans</name>
    <dbReference type="NCBI Taxonomy" id="288019"/>
    <lineage>
        <taxon>Bacteria</taxon>
        <taxon>Pseudomonadati</taxon>
        <taxon>Bacteroidota</taxon>
        <taxon>Flavobacteriia</taxon>
        <taxon>Flavobacteriales</taxon>
        <taxon>Flavobacteriaceae</taxon>
        <taxon>Yeosuana</taxon>
    </lineage>
</organism>
<evidence type="ECO:0000313" key="1">
    <source>
        <dbReference type="EMBL" id="GGK10911.1"/>
    </source>
</evidence>
<dbReference type="Proteomes" id="UP000612329">
    <property type="component" value="Unassembled WGS sequence"/>
</dbReference>
<gene>
    <name evidence="1" type="ORF">GCM10007962_01240</name>
</gene>
<name>A0A8J3BD46_9FLAO</name>
<accession>A0A8J3BD46</accession>
<reference evidence="1" key="2">
    <citation type="submission" date="2020-09" db="EMBL/GenBank/DDBJ databases">
        <authorList>
            <person name="Sun Q."/>
            <person name="Ohkuma M."/>
        </authorList>
    </citation>
    <scope>NUCLEOTIDE SEQUENCE</scope>
    <source>
        <strain evidence="1">JCM 12862</strain>
    </source>
</reference>
<evidence type="ECO:0000313" key="2">
    <source>
        <dbReference type="Proteomes" id="UP000612329"/>
    </source>
</evidence>
<dbReference type="AlphaFoldDB" id="A0A8J3BD46"/>
<reference evidence="1" key="1">
    <citation type="journal article" date="2014" name="Int. J. Syst. Evol. Microbiol.">
        <title>Complete genome sequence of Corynebacterium casei LMG S-19264T (=DSM 44701T), isolated from a smear-ripened cheese.</title>
        <authorList>
            <consortium name="US DOE Joint Genome Institute (JGI-PGF)"/>
            <person name="Walter F."/>
            <person name="Albersmeier A."/>
            <person name="Kalinowski J."/>
            <person name="Ruckert C."/>
        </authorList>
    </citation>
    <scope>NUCLEOTIDE SEQUENCE</scope>
    <source>
        <strain evidence="1">JCM 12862</strain>
    </source>
</reference>
<keyword evidence="2" id="KW-1185">Reference proteome</keyword>
<comment type="caution">
    <text evidence="1">The sequence shown here is derived from an EMBL/GenBank/DDBJ whole genome shotgun (WGS) entry which is preliminary data.</text>
</comment>
<dbReference type="RefSeq" id="WP_188649333.1">
    <property type="nucleotide sequence ID" value="NZ_BMNR01000001.1"/>
</dbReference>
<proteinExistence type="predicted"/>